<dbReference type="GO" id="GO:0044550">
    <property type="term" value="P:secondary metabolite biosynthetic process"/>
    <property type="evidence" value="ECO:0007669"/>
    <property type="project" value="UniProtKB-ARBA"/>
</dbReference>
<evidence type="ECO:0000256" key="2">
    <source>
        <dbReference type="ARBA" id="ARBA00022553"/>
    </source>
</evidence>
<dbReference type="Pfam" id="PF00550">
    <property type="entry name" value="PP-binding"/>
    <property type="match status" value="1"/>
</dbReference>
<dbReference type="InterPro" id="IPR045851">
    <property type="entry name" value="AMP-bd_C_sf"/>
</dbReference>
<dbReference type="PROSITE" id="PS50075">
    <property type="entry name" value="CARRIER"/>
    <property type="match status" value="1"/>
</dbReference>
<dbReference type="InterPro" id="IPR009081">
    <property type="entry name" value="PP-bd_ACP"/>
</dbReference>
<dbReference type="GO" id="GO:0043041">
    <property type="term" value="P:amino acid activation for nonribosomal peptide biosynthetic process"/>
    <property type="evidence" value="ECO:0007669"/>
    <property type="project" value="TreeGrafter"/>
</dbReference>
<dbReference type="InterPro" id="IPR001242">
    <property type="entry name" value="Condensation_dom"/>
</dbReference>
<dbReference type="PROSITE" id="PS00455">
    <property type="entry name" value="AMP_BINDING"/>
    <property type="match status" value="1"/>
</dbReference>
<accession>A0A6J4KKH9</accession>
<gene>
    <name evidence="4" type="ORF">AVDCRST_MAG89-864</name>
</gene>
<dbReference type="Pfam" id="PF13193">
    <property type="entry name" value="AMP-binding_C"/>
    <property type="match status" value="1"/>
</dbReference>
<dbReference type="FunFam" id="3.40.50.980:FF:000001">
    <property type="entry name" value="Non-ribosomal peptide synthetase"/>
    <property type="match status" value="1"/>
</dbReference>
<dbReference type="Gene3D" id="2.30.38.10">
    <property type="entry name" value="Luciferase, Domain 3"/>
    <property type="match status" value="1"/>
</dbReference>
<dbReference type="SUPFAM" id="SSF52777">
    <property type="entry name" value="CoA-dependent acyltransferases"/>
    <property type="match status" value="1"/>
</dbReference>
<dbReference type="InterPro" id="IPR020845">
    <property type="entry name" value="AMP-binding_CS"/>
</dbReference>
<dbReference type="Pfam" id="PF00501">
    <property type="entry name" value="AMP-binding"/>
    <property type="match status" value="1"/>
</dbReference>
<dbReference type="FunFam" id="3.30.300.30:FF:000010">
    <property type="entry name" value="Enterobactin synthetase component F"/>
    <property type="match status" value="1"/>
</dbReference>
<dbReference type="Gene3D" id="3.30.300.30">
    <property type="match status" value="1"/>
</dbReference>
<name>A0A6J4KKH9_9BACT</name>
<reference evidence="4" key="1">
    <citation type="submission" date="2020-02" db="EMBL/GenBank/DDBJ databases">
        <authorList>
            <person name="Meier V. D."/>
        </authorList>
    </citation>
    <scope>NUCLEOTIDE SEQUENCE</scope>
    <source>
        <strain evidence="4">AVDCRST_MAG89</strain>
    </source>
</reference>
<dbReference type="InterPro" id="IPR036736">
    <property type="entry name" value="ACP-like_sf"/>
</dbReference>
<dbReference type="EMBL" id="CADCTV010000188">
    <property type="protein sequence ID" value="CAA9306984.1"/>
    <property type="molecule type" value="Genomic_DNA"/>
</dbReference>
<organism evidence="4">
    <name type="scientific">uncultured Gemmatimonadota bacterium</name>
    <dbReference type="NCBI Taxonomy" id="203437"/>
    <lineage>
        <taxon>Bacteria</taxon>
        <taxon>Pseudomonadati</taxon>
        <taxon>Gemmatimonadota</taxon>
        <taxon>environmental samples</taxon>
    </lineage>
</organism>
<dbReference type="PANTHER" id="PTHR45527:SF1">
    <property type="entry name" value="FATTY ACID SYNTHASE"/>
    <property type="match status" value="1"/>
</dbReference>
<dbReference type="PANTHER" id="PTHR45527">
    <property type="entry name" value="NONRIBOSOMAL PEPTIDE SYNTHETASE"/>
    <property type="match status" value="1"/>
</dbReference>
<feature type="non-terminal residue" evidence="4">
    <location>
        <position position="1"/>
    </location>
</feature>
<feature type="non-terminal residue" evidence="4">
    <location>
        <position position="660"/>
    </location>
</feature>
<dbReference type="FunFam" id="2.30.38.10:FF:000001">
    <property type="entry name" value="Non-ribosomal peptide synthetase PvdI"/>
    <property type="match status" value="1"/>
</dbReference>
<evidence type="ECO:0000313" key="4">
    <source>
        <dbReference type="EMBL" id="CAA9306984.1"/>
    </source>
</evidence>
<evidence type="ECO:0000256" key="1">
    <source>
        <dbReference type="ARBA" id="ARBA00022450"/>
    </source>
</evidence>
<keyword evidence="1" id="KW-0596">Phosphopantetheine</keyword>
<dbReference type="Pfam" id="PF00668">
    <property type="entry name" value="Condensation"/>
    <property type="match status" value="1"/>
</dbReference>
<dbReference type="SUPFAM" id="SSF47336">
    <property type="entry name" value="ACP-like"/>
    <property type="match status" value="1"/>
</dbReference>
<dbReference type="Gene3D" id="1.10.1200.10">
    <property type="entry name" value="ACP-like"/>
    <property type="match status" value="1"/>
</dbReference>
<dbReference type="InterPro" id="IPR000873">
    <property type="entry name" value="AMP-dep_synth/lig_dom"/>
</dbReference>
<dbReference type="Gene3D" id="3.30.559.30">
    <property type="entry name" value="Nonribosomal peptide synthetase, condensation domain"/>
    <property type="match status" value="1"/>
</dbReference>
<dbReference type="InterPro" id="IPR010071">
    <property type="entry name" value="AA_adenyl_dom"/>
</dbReference>
<dbReference type="InterPro" id="IPR025110">
    <property type="entry name" value="AMP-bd_C"/>
</dbReference>
<dbReference type="AlphaFoldDB" id="A0A6J4KKH9"/>
<keyword evidence="2" id="KW-0597">Phosphoprotein</keyword>
<dbReference type="GO" id="GO:0005737">
    <property type="term" value="C:cytoplasm"/>
    <property type="evidence" value="ECO:0007669"/>
    <property type="project" value="TreeGrafter"/>
</dbReference>
<feature type="domain" description="Carrier" evidence="3">
    <location>
        <begin position="606"/>
        <end position="660"/>
    </location>
</feature>
<evidence type="ECO:0000259" key="3">
    <source>
        <dbReference type="PROSITE" id="PS50075"/>
    </source>
</evidence>
<dbReference type="NCBIfam" id="TIGR01733">
    <property type="entry name" value="AA-adenyl-dom"/>
    <property type="match status" value="1"/>
</dbReference>
<dbReference type="FunFam" id="3.40.50.12780:FF:000012">
    <property type="entry name" value="Non-ribosomal peptide synthetase"/>
    <property type="match status" value="1"/>
</dbReference>
<protein>
    <submittedName>
        <fullName evidence="4">Polyketide synthase modules and related proteins</fullName>
    </submittedName>
</protein>
<dbReference type="GO" id="GO:0003824">
    <property type="term" value="F:catalytic activity"/>
    <property type="evidence" value="ECO:0007669"/>
    <property type="project" value="InterPro"/>
</dbReference>
<dbReference type="CDD" id="cd12116">
    <property type="entry name" value="A_NRPS_Ta1_like"/>
    <property type="match status" value="1"/>
</dbReference>
<proteinExistence type="predicted"/>
<dbReference type="Gene3D" id="3.40.50.980">
    <property type="match status" value="2"/>
</dbReference>
<sequence>GSAGAASEAAAKFDLSLDLSERGGRITGILTYATSLFDRGTVERWVSYLRRVLQEMAADDDRPLERLSLIPADERSRVLEAWNRTEAAYPAESCIHQIFQAQVERTPDAEAVAFEGERLTYAELNARANRLAHHLRSLGVGPDARVAVCVERSAELVVALLAVMKSGGAYVPLDPGHPAERLEYMLADSAPVAVLTQKHLRDRIENTGVPVLELDADRPEWAEQPATDPAIAELTPAHLAYVIYTSGSTGRPKGVAVPHRGVVNLLRSMRETVGMEASDRLLAVTTYAFDISVLEIFLPLLHGAGTIMLPRERAADPAALAEAIRAYAPTVMQATPATWRMLVSAEWEGAPEMRALCGGEALPADLASAVRSRVGGLWNVYGPTETTIWSTTEPVRGGSAGTLGAQVPIGRPVANTRVYVLDAAGEPVPVGVAGELYIGGDGVVRGYLGRPEQTAERFVADPFGGDVGARLYRTGDLARWRPDGTMEFLGRTDFQVKVRGFRIELGEIEARLAEHVDVREAIVLAREDVPGDVRLVAYWTPASPASAGPAVSEALRAHLSTVLPEYMVPAAYVPLETLPLTPNGKIDRKALPAPDGQAYASREYEAPLGEAEEALAEIWSDVLKVERVSRWAHFFEQGGHSLLAVRVISRVRQVLGLEVA</sequence>
<dbReference type="GO" id="GO:0031177">
    <property type="term" value="F:phosphopantetheine binding"/>
    <property type="evidence" value="ECO:0007669"/>
    <property type="project" value="TreeGrafter"/>
</dbReference>
<dbReference type="SUPFAM" id="SSF56801">
    <property type="entry name" value="Acetyl-CoA synthetase-like"/>
    <property type="match status" value="1"/>
</dbReference>